<name>A0ABZ0UU39_9RICK</name>
<keyword evidence="4" id="KW-1185">Reference proteome</keyword>
<evidence type="ECO:0000313" key="3">
    <source>
        <dbReference type="EMBL" id="WPY01168.1"/>
    </source>
</evidence>
<accession>A0ABZ0UU39</accession>
<reference evidence="3 4" key="1">
    <citation type="submission" date="2022-10" db="EMBL/GenBank/DDBJ databases">
        <title>Host association and intracellularity evolved multiple times independently in the Rickettsiales.</title>
        <authorList>
            <person name="Castelli M."/>
            <person name="Nardi T."/>
            <person name="Gammuto L."/>
            <person name="Bellinzona G."/>
            <person name="Sabaneyeva E."/>
            <person name="Potekhin A."/>
            <person name="Serra V."/>
            <person name="Petroni G."/>
            <person name="Sassera D."/>
        </authorList>
    </citation>
    <scope>NUCLEOTIDE SEQUENCE [LARGE SCALE GENOMIC DNA]</scope>
    <source>
        <strain evidence="3 4">Kr 154-4</strain>
    </source>
</reference>
<gene>
    <name evidence="3" type="ORF">Trichorick_01072</name>
</gene>
<feature type="domain" description="Porin" evidence="2">
    <location>
        <begin position="67"/>
        <end position="372"/>
    </location>
</feature>
<dbReference type="RefSeq" id="WP_323737963.1">
    <property type="nucleotide sequence ID" value="NZ_CP112932.1"/>
</dbReference>
<evidence type="ECO:0000313" key="4">
    <source>
        <dbReference type="Proteomes" id="UP001326613"/>
    </source>
</evidence>
<dbReference type="Pfam" id="PF13609">
    <property type="entry name" value="Porin_4"/>
    <property type="match status" value="1"/>
</dbReference>
<dbReference type="InterPro" id="IPR023614">
    <property type="entry name" value="Porin_dom_sf"/>
</dbReference>
<feature type="chain" id="PRO_5045152057" evidence="1">
    <location>
        <begin position="23"/>
        <end position="400"/>
    </location>
</feature>
<evidence type="ECO:0000259" key="2">
    <source>
        <dbReference type="Pfam" id="PF13609"/>
    </source>
</evidence>
<dbReference type="EMBL" id="CP112932">
    <property type="protein sequence ID" value="WPY01168.1"/>
    <property type="molecule type" value="Genomic_DNA"/>
</dbReference>
<keyword evidence="1" id="KW-0732">Signal</keyword>
<dbReference type="InterPro" id="IPR033900">
    <property type="entry name" value="Gram_neg_porin_domain"/>
</dbReference>
<proteinExistence type="predicted"/>
<protein>
    <submittedName>
        <fullName evidence="3">Porin family protein</fullName>
    </submittedName>
</protein>
<dbReference type="SUPFAM" id="SSF56935">
    <property type="entry name" value="Porins"/>
    <property type="match status" value="1"/>
</dbReference>
<sequence length="400" mass="44609">MIKKLTYLLIILPTLCSINTLATTNTTTNTNGTQVKLKGGFEFQSAFHDHNVNQALYISKLNKQVAFNSSGHMNLDINNTDNDAVNFGAKIGLEITTKNDRKAASSLYLITNYGKLELGSDKSATNKMKITGYSIGAGTVGSWDNWTRLVRYPDKIAYIVNFGNFLDSKTREGEKVEYSRKITYFSPNISGFQLGISYIPDSTNTGYAKHNNPVHHNLAKPLKLSFAIKDGIGYGLSFEHKAKGDLKIKTALVGERGITRVKPCCKGIEKFTNLNTYLIGSEIHYKQYALAASYGNYLRSLTSPDIDESSRSTYLYGIGGRYEYSTKIATSLHYFFSKHKTNKFNAITFAADYKIASGLLTYTETTHYTTNGQFFNTKTKKISYDKTKGTLLLAGLRLEF</sequence>
<dbReference type="Gene3D" id="2.40.160.10">
    <property type="entry name" value="Porin"/>
    <property type="match status" value="1"/>
</dbReference>
<feature type="signal peptide" evidence="1">
    <location>
        <begin position="1"/>
        <end position="22"/>
    </location>
</feature>
<dbReference type="Proteomes" id="UP001326613">
    <property type="component" value="Chromosome"/>
</dbReference>
<evidence type="ECO:0000256" key="1">
    <source>
        <dbReference type="SAM" id="SignalP"/>
    </source>
</evidence>
<organism evidence="3 4">
    <name type="scientific">Candidatus Trichorickettsia mobilis</name>
    <dbReference type="NCBI Taxonomy" id="1346319"/>
    <lineage>
        <taxon>Bacteria</taxon>
        <taxon>Pseudomonadati</taxon>
        <taxon>Pseudomonadota</taxon>
        <taxon>Alphaproteobacteria</taxon>
        <taxon>Rickettsiales</taxon>
        <taxon>Rickettsiaceae</taxon>
        <taxon>Rickettsieae</taxon>
        <taxon>Candidatus Trichorickettsia</taxon>
    </lineage>
</organism>